<keyword evidence="3" id="KW-1185">Reference proteome</keyword>
<gene>
    <name evidence="2" type="ORF">HEB94_006744</name>
</gene>
<dbReference type="AlphaFoldDB" id="A0A927N0A6"/>
<reference evidence="2" key="1">
    <citation type="submission" date="2020-10" db="EMBL/GenBank/DDBJ databases">
        <title>Sequencing the genomes of 1000 actinobacteria strains.</title>
        <authorList>
            <person name="Klenk H.-P."/>
        </authorList>
    </citation>
    <scope>NUCLEOTIDE SEQUENCE</scope>
    <source>
        <strain evidence="2">DSM 45354</strain>
    </source>
</reference>
<accession>A0A927N0A6</accession>
<dbReference type="RefSeq" id="WP_202896682.1">
    <property type="nucleotide sequence ID" value="NZ_BAABJL010000203.1"/>
</dbReference>
<evidence type="ECO:0000259" key="1">
    <source>
        <dbReference type="Pfam" id="PF12957"/>
    </source>
</evidence>
<proteinExistence type="predicted"/>
<evidence type="ECO:0000313" key="2">
    <source>
        <dbReference type="EMBL" id="MBE1609896.1"/>
    </source>
</evidence>
<protein>
    <recommendedName>
        <fullName evidence="1">DUF3846 domain-containing protein</fullName>
    </recommendedName>
</protein>
<feature type="domain" description="DUF3846" evidence="1">
    <location>
        <begin position="3"/>
        <end position="101"/>
    </location>
</feature>
<organism evidence="2 3">
    <name type="scientific">Actinopolymorpha pittospori</name>
    <dbReference type="NCBI Taxonomy" id="648752"/>
    <lineage>
        <taxon>Bacteria</taxon>
        <taxon>Bacillati</taxon>
        <taxon>Actinomycetota</taxon>
        <taxon>Actinomycetes</taxon>
        <taxon>Propionibacteriales</taxon>
        <taxon>Actinopolymorphaceae</taxon>
        <taxon>Actinopolymorpha</taxon>
    </lineage>
</organism>
<evidence type="ECO:0000313" key="3">
    <source>
        <dbReference type="Proteomes" id="UP000638648"/>
    </source>
</evidence>
<comment type="caution">
    <text evidence="2">The sequence shown here is derived from an EMBL/GenBank/DDBJ whole genome shotgun (WGS) entry which is preliminary data.</text>
</comment>
<dbReference type="Proteomes" id="UP000638648">
    <property type="component" value="Unassembled WGS sequence"/>
</dbReference>
<dbReference type="Pfam" id="PF12957">
    <property type="entry name" value="DUF3846"/>
    <property type="match status" value="1"/>
</dbReference>
<dbReference type="InterPro" id="IPR024559">
    <property type="entry name" value="DUF3846"/>
</dbReference>
<sequence>MTIDVEGNAQAVEWDTTNGTLKPLQRAVGGFVDVVSLHPTVDMWVNDNGIAEGLPVNIVATAIAGAFGATHQPYFGPVVFTGGADSEGETLSLEDRQVTLLLSLASTTAVIRDLGWSAEF</sequence>
<dbReference type="EMBL" id="JADBEM010000001">
    <property type="protein sequence ID" value="MBE1609896.1"/>
    <property type="molecule type" value="Genomic_DNA"/>
</dbReference>
<name>A0A927N0A6_9ACTN</name>